<gene>
    <name evidence="1" type="ORF">HPBE_LOCUS13529</name>
</gene>
<accession>A0A183FY39</accession>
<dbReference type="Proteomes" id="UP000050761">
    <property type="component" value="Unassembled WGS sequence"/>
</dbReference>
<reference evidence="3" key="2">
    <citation type="submission" date="2019-09" db="UniProtKB">
        <authorList>
            <consortium name="WormBaseParasite"/>
        </authorList>
    </citation>
    <scope>IDENTIFICATION</scope>
</reference>
<dbReference type="EMBL" id="UZAH01027956">
    <property type="protein sequence ID" value="VDO96493.1"/>
    <property type="molecule type" value="Genomic_DNA"/>
</dbReference>
<reference evidence="1 2" key="1">
    <citation type="submission" date="2018-11" db="EMBL/GenBank/DDBJ databases">
        <authorList>
            <consortium name="Pathogen Informatics"/>
        </authorList>
    </citation>
    <scope>NUCLEOTIDE SEQUENCE [LARGE SCALE GENOMIC DNA]</scope>
</reference>
<proteinExistence type="predicted"/>
<dbReference type="WBParaSite" id="HPBE_0001352801-mRNA-1">
    <property type="protein sequence ID" value="HPBE_0001352801-mRNA-1"/>
    <property type="gene ID" value="HPBE_0001352801"/>
</dbReference>
<evidence type="ECO:0000313" key="2">
    <source>
        <dbReference type="Proteomes" id="UP000050761"/>
    </source>
</evidence>
<evidence type="ECO:0000313" key="3">
    <source>
        <dbReference type="WBParaSite" id="HPBE_0001352801-mRNA-1"/>
    </source>
</evidence>
<keyword evidence="2" id="KW-1185">Reference proteome</keyword>
<dbReference type="AlphaFoldDB" id="A0A183FY39"/>
<sequence length="78" mass="8616">MYGAECWPATKEVERSLSVMETKMLRCTAGVTHLDHVRNVFKGLASLQLPISYVKLAYGGTAMFFVQMATPFGRLAST</sequence>
<accession>A0A3P8AX82</accession>
<organism evidence="2 3">
    <name type="scientific">Heligmosomoides polygyrus</name>
    <name type="common">Parasitic roundworm</name>
    <dbReference type="NCBI Taxonomy" id="6339"/>
    <lineage>
        <taxon>Eukaryota</taxon>
        <taxon>Metazoa</taxon>
        <taxon>Ecdysozoa</taxon>
        <taxon>Nematoda</taxon>
        <taxon>Chromadorea</taxon>
        <taxon>Rhabditida</taxon>
        <taxon>Rhabditina</taxon>
        <taxon>Rhabditomorpha</taxon>
        <taxon>Strongyloidea</taxon>
        <taxon>Heligmosomidae</taxon>
        <taxon>Heligmosomoides</taxon>
    </lineage>
</organism>
<name>A0A183FY39_HELPZ</name>
<dbReference type="OrthoDB" id="5832087at2759"/>
<evidence type="ECO:0000313" key="1">
    <source>
        <dbReference type="EMBL" id="VDO96493.1"/>
    </source>
</evidence>
<protein>
    <submittedName>
        <fullName evidence="1 3">Uncharacterized protein</fullName>
    </submittedName>
</protein>